<evidence type="ECO:0000313" key="1">
    <source>
        <dbReference type="EMBL" id="MFD1410108.1"/>
    </source>
</evidence>
<protein>
    <recommendedName>
        <fullName evidence="3">DUF1659 domain-containing protein</fullName>
    </recommendedName>
</protein>
<dbReference type="EMBL" id="JBHTOH010000007">
    <property type="protein sequence ID" value="MFD1410108.1"/>
    <property type="molecule type" value="Genomic_DNA"/>
</dbReference>
<dbReference type="Proteomes" id="UP001597191">
    <property type="component" value="Unassembled WGS sequence"/>
</dbReference>
<proteinExistence type="predicted"/>
<sequence>MATSWQATTIALEMKGEHYEDGVMLRRFNKIVEAPTTAQLQTLGRAMAKLGVADHLGDAEVTVKQLVSFDDEEGAE</sequence>
<keyword evidence="2" id="KW-1185">Reference proteome</keyword>
<gene>
    <name evidence="1" type="ORF">ACFQ4R_00480</name>
</gene>
<evidence type="ECO:0008006" key="3">
    <source>
        <dbReference type="Google" id="ProtNLM"/>
    </source>
</evidence>
<reference evidence="2" key="1">
    <citation type="journal article" date="2019" name="Int. J. Syst. Evol. Microbiol.">
        <title>The Global Catalogue of Microorganisms (GCM) 10K type strain sequencing project: providing services to taxonomists for standard genome sequencing and annotation.</title>
        <authorList>
            <consortium name="The Broad Institute Genomics Platform"/>
            <consortium name="The Broad Institute Genome Sequencing Center for Infectious Disease"/>
            <person name="Wu L."/>
            <person name="Ma J."/>
        </authorList>
    </citation>
    <scope>NUCLEOTIDE SEQUENCE [LARGE SCALE GENOMIC DNA]</scope>
    <source>
        <strain evidence="2">CCM 8937</strain>
    </source>
</reference>
<name>A0ABW4BKC1_9LACO</name>
<accession>A0ABW4BKC1</accession>
<comment type="caution">
    <text evidence="1">The sequence shown here is derived from an EMBL/GenBank/DDBJ whole genome shotgun (WGS) entry which is preliminary data.</text>
</comment>
<dbReference type="RefSeq" id="WP_125650964.1">
    <property type="nucleotide sequence ID" value="NZ_JBHTOH010000007.1"/>
</dbReference>
<evidence type="ECO:0000313" key="2">
    <source>
        <dbReference type="Proteomes" id="UP001597191"/>
    </source>
</evidence>
<organism evidence="1 2">
    <name type="scientific">Lapidilactobacillus gannanensis</name>
    <dbReference type="NCBI Taxonomy" id="2486002"/>
    <lineage>
        <taxon>Bacteria</taxon>
        <taxon>Bacillati</taxon>
        <taxon>Bacillota</taxon>
        <taxon>Bacilli</taxon>
        <taxon>Lactobacillales</taxon>
        <taxon>Lactobacillaceae</taxon>
        <taxon>Lapidilactobacillus</taxon>
    </lineage>
</organism>